<dbReference type="AlphaFoldDB" id="A0AAV4TX27"/>
<evidence type="ECO:0000313" key="2">
    <source>
        <dbReference type="EMBL" id="GIY50021.1"/>
    </source>
</evidence>
<keyword evidence="1" id="KW-1133">Transmembrane helix</keyword>
<evidence type="ECO:0000256" key="1">
    <source>
        <dbReference type="SAM" id="Phobius"/>
    </source>
</evidence>
<dbReference type="EMBL" id="BPLQ01010333">
    <property type="protein sequence ID" value="GIY50021.1"/>
    <property type="molecule type" value="Genomic_DNA"/>
</dbReference>
<keyword evidence="1" id="KW-0472">Membrane</keyword>
<proteinExistence type="predicted"/>
<accession>A0AAV4TX27</accession>
<name>A0AAV4TX27_9ARAC</name>
<evidence type="ECO:0000313" key="3">
    <source>
        <dbReference type="Proteomes" id="UP001054837"/>
    </source>
</evidence>
<feature type="transmembrane region" description="Helical" evidence="1">
    <location>
        <begin position="6"/>
        <end position="32"/>
    </location>
</feature>
<dbReference type="SUPFAM" id="SSF140860">
    <property type="entry name" value="Pseudo ankyrin repeat-like"/>
    <property type="match status" value="1"/>
</dbReference>
<protein>
    <submittedName>
        <fullName evidence="2">Uncharacterized protein</fullName>
    </submittedName>
</protein>
<gene>
    <name evidence="2" type="primary">AVEN_227570_1</name>
    <name evidence="2" type="ORF">CDAR_79591</name>
</gene>
<keyword evidence="3" id="KW-1185">Reference proteome</keyword>
<sequence length="566" mass="66408">MCEKLVMYILAFIRLLLFKIGKLLLWICAIIARRNLTKLEYSNFRLLKPKHLAREFKNYDEVRKEFFYFQILYEIKTAVMISDIPALKNLLLIIEQMNNVSRAAILRQYYKNESNPFKSTNLIILSCRHGNYEVLDFIFDKNWSVIQNFTASIDRHKMSPIDRDEYHHNAFYYAIRSGRIELLSTLIDVWSTYCDENDANTFEKALSEAYSELQMRNVKLSPKMEHLVRDKLIDLRFYNTNSNPIENVKTSLGFIKKRTDLVTKNIDVLKKASHGATEVDETFLLTAKYIAKDMHVLKRQLKCTYDKLPWEEMEFCLISFIDYNTGQFEKDLVHASVMKKSRLLKQLELFSKHLQNEMDLILKDASGNITRLQTESHDVVISKIVEIEPLFQDLYDDYKEMRDFRSLEIINDHIHYALITNPKEENGSLVILRSLQVIGEHLKDTVESPNLSGATRERLLLSLSRNTREVITKLRDFLSHQSLDWSQIENIDITRIQNDLRKFGVVVTCLLSQSKARAIRAHLKEVGCCKSLDIIQDIIGRIDTSYRQRAENFLYPQTEDLEKLEN</sequence>
<organism evidence="2 3">
    <name type="scientific">Caerostris darwini</name>
    <dbReference type="NCBI Taxonomy" id="1538125"/>
    <lineage>
        <taxon>Eukaryota</taxon>
        <taxon>Metazoa</taxon>
        <taxon>Ecdysozoa</taxon>
        <taxon>Arthropoda</taxon>
        <taxon>Chelicerata</taxon>
        <taxon>Arachnida</taxon>
        <taxon>Araneae</taxon>
        <taxon>Araneomorphae</taxon>
        <taxon>Entelegynae</taxon>
        <taxon>Araneoidea</taxon>
        <taxon>Araneidae</taxon>
        <taxon>Caerostris</taxon>
    </lineage>
</organism>
<keyword evidence="1" id="KW-0812">Transmembrane</keyword>
<comment type="caution">
    <text evidence="2">The sequence shown here is derived from an EMBL/GenBank/DDBJ whole genome shotgun (WGS) entry which is preliminary data.</text>
</comment>
<reference evidence="2 3" key="1">
    <citation type="submission" date="2021-06" db="EMBL/GenBank/DDBJ databases">
        <title>Caerostris darwini draft genome.</title>
        <authorList>
            <person name="Kono N."/>
            <person name="Arakawa K."/>
        </authorList>
    </citation>
    <scope>NUCLEOTIDE SEQUENCE [LARGE SCALE GENOMIC DNA]</scope>
</reference>
<dbReference type="Proteomes" id="UP001054837">
    <property type="component" value="Unassembled WGS sequence"/>
</dbReference>